<protein>
    <recommendedName>
        <fullName evidence="10">Flagellar protein FliL</fullName>
    </recommendedName>
</protein>
<keyword evidence="11" id="KW-0966">Cell projection</keyword>
<dbReference type="AlphaFoldDB" id="D6Z4D1"/>
<dbReference type="Pfam" id="PF03748">
    <property type="entry name" value="FliL"/>
    <property type="match status" value="1"/>
</dbReference>
<keyword evidence="5 10" id="KW-0145">Chemotaxis</keyword>
<comment type="function">
    <text evidence="1 10">Controls the rotational direction of flagella during chemotaxis.</text>
</comment>
<evidence type="ECO:0000256" key="10">
    <source>
        <dbReference type="RuleBase" id="RU364125"/>
    </source>
</evidence>
<keyword evidence="11" id="KW-0282">Flagellum</keyword>
<dbReference type="HOGENOM" id="CLU_099018_2_0_7"/>
<dbReference type="GO" id="GO:0006935">
    <property type="term" value="P:chemotaxis"/>
    <property type="evidence" value="ECO:0007669"/>
    <property type="project" value="UniProtKB-KW"/>
</dbReference>
<evidence type="ECO:0000256" key="6">
    <source>
        <dbReference type="ARBA" id="ARBA00022692"/>
    </source>
</evidence>
<feature type="transmembrane region" description="Helical" evidence="10">
    <location>
        <begin position="21"/>
        <end position="42"/>
    </location>
</feature>
<keyword evidence="9 10" id="KW-0472">Membrane</keyword>
<evidence type="ECO:0000313" key="11">
    <source>
        <dbReference type="EMBL" id="ADH86406.1"/>
    </source>
</evidence>
<dbReference type="EMBL" id="CP001940">
    <property type="protein sequence ID" value="ADH86406.1"/>
    <property type="molecule type" value="Genomic_DNA"/>
</dbReference>
<keyword evidence="4 10" id="KW-1003">Cell membrane</keyword>
<evidence type="ECO:0000256" key="2">
    <source>
        <dbReference type="ARBA" id="ARBA00004162"/>
    </source>
</evidence>
<gene>
    <name evidence="11" type="ordered locus">DaAHT2_1714</name>
</gene>
<evidence type="ECO:0000313" key="12">
    <source>
        <dbReference type="Proteomes" id="UP000001508"/>
    </source>
</evidence>
<dbReference type="RefSeq" id="WP_013163932.1">
    <property type="nucleotide sequence ID" value="NC_014216.1"/>
</dbReference>
<evidence type="ECO:0000256" key="9">
    <source>
        <dbReference type="ARBA" id="ARBA00023136"/>
    </source>
</evidence>
<dbReference type="PANTHER" id="PTHR35091">
    <property type="entry name" value="FLAGELLAR PROTEIN FLIL"/>
    <property type="match status" value="1"/>
</dbReference>
<comment type="subcellular location">
    <subcellularLocation>
        <location evidence="2">Cell membrane</location>
        <topology evidence="2">Single-pass membrane protein</topology>
    </subcellularLocation>
</comment>
<keyword evidence="7 10" id="KW-0283">Flagellar rotation</keyword>
<keyword evidence="12" id="KW-1185">Reference proteome</keyword>
<dbReference type="InParanoid" id="D6Z4D1"/>
<keyword evidence="6 10" id="KW-0812">Transmembrane</keyword>
<dbReference type="Proteomes" id="UP000001508">
    <property type="component" value="Chromosome"/>
</dbReference>
<dbReference type="GO" id="GO:0005886">
    <property type="term" value="C:plasma membrane"/>
    <property type="evidence" value="ECO:0007669"/>
    <property type="project" value="UniProtKB-SubCell"/>
</dbReference>
<evidence type="ECO:0000256" key="3">
    <source>
        <dbReference type="ARBA" id="ARBA00008281"/>
    </source>
</evidence>
<dbReference type="PANTHER" id="PTHR35091:SF2">
    <property type="entry name" value="FLAGELLAR PROTEIN FLIL"/>
    <property type="match status" value="1"/>
</dbReference>
<evidence type="ECO:0000256" key="4">
    <source>
        <dbReference type="ARBA" id="ARBA00022475"/>
    </source>
</evidence>
<keyword evidence="8 10" id="KW-1133">Transmembrane helix</keyword>
<dbReference type="InterPro" id="IPR005503">
    <property type="entry name" value="FliL"/>
</dbReference>
<evidence type="ECO:0000256" key="5">
    <source>
        <dbReference type="ARBA" id="ARBA00022500"/>
    </source>
</evidence>
<evidence type="ECO:0000256" key="8">
    <source>
        <dbReference type="ARBA" id="ARBA00022989"/>
    </source>
</evidence>
<name>D6Z4D1_DESAT</name>
<dbReference type="GO" id="GO:0009425">
    <property type="term" value="C:bacterial-type flagellum basal body"/>
    <property type="evidence" value="ECO:0007669"/>
    <property type="project" value="InterPro"/>
</dbReference>
<organism evidence="11 12">
    <name type="scientific">Desulfurivibrio alkaliphilus (strain DSM 19089 / UNIQEM U267 / AHT2)</name>
    <dbReference type="NCBI Taxonomy" id="589865"/>
    <lineage>
        <taxon>Bacteria</taxon>
        <taxon>Pseudomonadati</taxon>
        <taxon>Thermodesulfobacteriota</taxon>
        <taxon>Desulfobulbia</taxon>
        <taxon>Desulfobulbales</taxon>
        <taxon>Desulfobulbaceae</taxon>
        <taxon>Desulfurivibrio</taxon>
    </lineage>
</organism>
<reference evidence="12" key="1">
    <citation type="submission" date="2010-02" db="EMBL/GenBank/DDBJ databases">
        <title>Complete sequence of Desulfurivibrio alkaliphilus AHT2.</title>
        <authorList>
            <consortium name="US DOE Joint Genome Institute"/>
            <person name="Pitluck S."/>
            <person name="Chertkov O."/>
            <person name="Detter J.C."/>
            <person name="Han C."/>
            <person name="Tapia R."/>
            <person name="Larimer F."/>
            <person name="Land M."/>
            <person name="Hauser L."/>
            <person name="Kyrpides N."/>
            <person name="Mikhailova N."/>
            <person name="Sorokin D.Y."/>
            <person name="Muyzer G."/>
            <person name="Woyke T."/>
        </authorList>
    </citation>
    <scope>NUCLEOTIDE SEQUENCE [LARGE SCALE GENOMIC DNA]</scope>
    <source>
        <strain evidence="12">DSM 19089 / UNIQEM U267 / AHT2</strain>
    </source>
</reference>
<sequence length="157" mass="17862">MAEEKEAPDNEEEVPQKKSKTLFFIIVGVALLLLAGGGFFTYTTFLAPPHDEDAREPLGEMFALEPFVVNLADPTGKRYLKVQIALELESERAVENAKRAEPKLRDTVITMLTALSFEEVMTPEGKIRIRDELLGRFNVVMRPDRVRNIYFTEFVVQ</sequence>
<comment type="similarity">
    <text evidence="3 10">Belongs to the FliL family.</text>
</comment>
<dbReference type="eggNOG" id="COG1580">
    <property type="taxonomic scope" value="Bacteria"/>
</dbReference>
<evidence type="ECO:0000256" key="1">
    <source>
        <dbReference type="ARBA" id="ARBA00002254"/>
    </source>
</evidence>
<dbReference type="GO" id="GO:0071978">
    <property type="term" value="P:bacterial-type flagellum-dependent swarming motility"/>
    <property type="evidence" value="ECO:0007669"/>
    <property type="project" value="TreeGrafter"/>
</dbReference>
<proteinExistence type="inferred from homology"/>
<keyword evidence="11" id="KW-0969">Cilium</keyword>
<accession>D6Z4D1</accession>
<evidence type="ECO:0000256" key="7">
    <source>
        <dbReference type="ARBA" id="ARBA00022779"/>
    </source>
</evidence>
<dbReference type="KEGG" id="dak:DaAHT2_1714"/>
<dbReference type="STRING" id="589865.DaAHT2_1714"/>